<comment type="caution">
    <text evidence="2">The sequence shown here is derived from an EMBL/GenBank/DDBJ whole genome shotgun (WGS) entry which is preliminary data.</text>
</comment>
<gene>
    <name evidence="2" type="ORF">Tam10B_1123</name>
</gene>
<sequence length="447" mass="49969">MALFGKGKSGRDNTAMPGSLQFYEDARIAYDGKMRDKTANDDRLARMGTIIETMDREVIAWQEHQNVNAFDSSLLKIAYLLMQGEPVPTQWKPTSFDLYYLLAGLYQQWSGKDYSTSFDGSRGNIGYLFTGAVESDEWLQQFVDMFQQLSRYHHVRDGGSLSLNTALRQLCEQQGLLSGADRTDAADGRVAHVGHDDGATVRSTNDRITDADAESTVRLDGKPAAVNPRRQRRRVATTGRTALNDASAVNQSDRFVSTGSDGAGPRHVETSQDMQAVTERWSATQLEWQTTMRQMQSGARELVRSMRDFQERYVADETITHARQLIETYIMLDSQYTYQSDMIKRRRSGNVVAALDEDHLKAVKTLQVVRDAVERQLNMYGVTVVRSKPGTPFDPELHKIDSAVGDGRVGSFDPDTAIVASSMAPGFHSDQFAQLDRKEIVVLAGQR</sequence>
<dbReference type="Proteomes" id="UP000215433">
    <property type="component" value="Unassembled WGS sequence"/>
</dbReference>
<protein>
    <submittedName>
        <fullName evidence="2">Uncharacterized protein</fullName>
    </submittedName>
</protein>
<keyword evidence="3" id="KW-1185">Reference proteome</keyword>
<dbReference type="AlphaFoldDB" id="A0A229VYH5"/>
<name>A0A229VYH5_9BIFI</name>
<dbReference type="EMBL" id="NEWD01000012">
    <property type="protein sequence ID" value="OXN00652.1"/>
    <property type="molecule type" value="Genomic_DNA"/>
</dbReference>
<evidence type="ECO:0000313" key="3">
    <source>
        <dbReference type="Proteomes" id="UP000215433"/>
    </source>
</evidence>
<evidence type="ECO:0000256" key="1">
    <source>
        <dbReference type="SAM" id="MobiDB-lite"/>
    </source>
</evidence>
<accession>A0A229VYH5</accession>
<proteinExistence type="predicted"/>
<feature type="region of interest" description="Disordered" evidence="1">
    <location>
        <begin position="254"/>
        <end position="273"/>
    </location>
</feature>
<evidence type="ECO:0000313" key="2">
    <source>
        <dbReference type="EMBL" id="OXN00652.1"/>
    </source>
</evidence>
<reference evidence="2 3" key="1">
    <citation type="submission" date="2017-05" db="EMBL/GenBank/DDBJ databases">
        <title>Bifidobacterium vansinderenii sp. nov.</title>
        <authorList>
            <person name="Lugli G.A."/>
            <person name="Duranti S."/>
            <person name="Mangifesta M."/>
        </authorList>
    </citation>
    <scope>NUCLEOTIDE SEQUENCE [LARGE SCALE GENOMIC DNA]</scope>
    <source>
        <strain evidence="2 3">Tam10B</strain>
    </source>
</reference>
<organism evidence="2 3">
    <name type="scientific">Bifidobacterium vansinderenii</name>
    <dbReference type="NCBI Taxonomy" id="1984871"/>
    <lineage>
        <taxon>Bacteria</taxon>
        <taxon>Bacillati</taxon>
        <taxon>Actinomycetota</taxon>
        <taxon>Actinomycetes</taxon>
        <taxon>Bifidobacteriales</taxon>
        <taxon>Bifidobacteriaceae</taxon>
        <taxon>Bifidobacterium</taxon>
    </lineage>
</organism>
<dbReference type="OrthoDB" id="9812586at2"/>
<dbReference type="RefSeq" id="WP_093960292.1">
    <property type="nucleotide sequence ID" value="NZ_NEWD01000012.1"/>
</dbReference>